<dbReference type="Gene3D" id="2.102.10.10">
    <property type="entry name" value="Rieske [2Fe-2S] iron-sulphur domain"/>
    <property type="match status" value="1"/>
</dbReference>
<dbReference type="CDD" id="cd03469">
    <property type="entry name" value="Rieske_RO_Alpha_N"/>
    <property type="match status" value="1"/>
</dbReference>
<keyword evidence="4" id="KW-0560">Oxidoreductase</keyword>
<evidence type="ECO:0000313" key="9">
    <source>
        <dbReference type="Proteomes" id="UP000515292"/>
    </source>
</evidence>
<dbReference type="GO" id="GO:0051213">
    <property type="term" value="F:dioxygenase activity"/>
    <property type="evidence" value="ECO:0007669"/>
    <property type="project" value="UniProtKB-KW"/>
</dbReference>
<evidence type="ECO:0000256" key="6">
    <source>
        <dbReference type="ARBA" id="ARBA00023014"/>
    </source>
</evidence>
<dbReference type="Pfam" id="PF00848">
    <property type="entry name" value="Ring_hydroxyl_A"/>
    <property type="match status" value="1"/>
</dbReference>
<comment type="cofactor">
    <cofactor evidence="1">
        <name>Fe cation</name>
        <dbReference type="ChEBI" id="CHEBI:24875"/>
    </cofactor>
</comment>
<feature type="domain" description="Rieske" evidence="7">
    <location>
        <begin position="64"/>
        <end position="169"/>
    </location>
</feature>
<keyword evidence="3" id="KW-0479">Metal-binding</keyword>
<dbReference type="GO" id="GO:0005506">
    <property type="term" value="F:iron ion binding"/>
    <property type="evidence" value="ECO:0007669"/>
    <property type="project" value="InterPro"/>
</dbReference>
<dbReference type="PROSITE" id="PS51296">
    <property type="entry name" value="RIESKE"/>
    <property type="match status" value="1"/>
</dbReference>
<dbReference type="InterPro" id="IPR036922">
    <property type="entry name" value="Rieske_2Fe-2S_sf"/>
</dbReference>
<dbReference type="AlphaFoldDB" id="A0A7G5IKH4"/>
<dbReference type="PANTHER" id="PTHR43756">
    <property type="entry name" value="CHOLINE MONOOXYGENASE, CHLOROPLASTIC"/>
    <property type="match status" value="1"/>
</dbReference>
<dbReference type="KEGG" id="sand:H3309_05175"/>
<keyword evidence="9" id="KW-1185">Reference proteome</keyword>
<evidence type="ECO:0000313" key="8">
    <source>
        <dbReference type="EMBL" id="QMW23866.1"/>
    </source>
</evidence>
<dbReference type="RefSeq" id="WP_182297689.1">
    <property type="nucleotide sequence ID" value="NZ_CP059851.1"/>
</dbReference>
<dbReference type="GO" id="GO:0051537">
    <property type="term" value="F:2 iron, 2 sulfur cluster binding"/>
    <property type="evidence" value="ECO:0007669"/>
    <property type="project" value="UniProtKB-KW"/>
</dbReference>
<dbReference type="Proteomes" id="UP000515292">
    <property type="component" value="Chromosome"/>
</dbReference>
<evidence type="ECO:0000256" key="4">
    <source>
        <dbReference type="ARBA" id="ARBA00023002"/>
    </source>
</evidence>
<name>A0A7G5IKH4_9SPHN</name>
<gene>
    <name evidence="8" type="ORF">H3309_05175</name>
</gene>
<keyword evidence="5" id="KW-0408">Iron</keyword>
<dbReference type="InterPro" id="IPR017941">
    <property type="entry name" value="Rieske_2Fe-2S"/>
</dbReference>
<keyword evidence="8" id="KW-0223">Dioxygenase</keyword>
<evidence type="ECO:0000256" key="5">
    <source>
        <dbReference type="ARBA" id="ARBA00023004"/>
    </source>
</evidence>
<dbReference type="InterPro" id="IPR001663">
    <property type="entry name" value="Rng_hydr_dOase-A"/>
</dbReference>
<dbReference type="EMBL" id="CP059851">
    <property type="protein sequence ID" value="QMW23866.1"/>
    <property type="molecule type" value="Genomic_DNA"/>
</dbReference>
<dbReference type="PANTHER" id="PTHR43756:SF5">
    <property type="entry name" value="CHOLINE MONOOXYGENASE, CHLOROPLASTIC"/>
    <property type="match status" value="1"/>
</dbReference>
<organism evidence="8 9">
    <name type="scientific">Sandaracinobacteroides saxicola</name>
    <dbReference type="NCBI Taxonomy" id="2759707"/>
    <lineage>
        <taxon>Bacteria</taxon>
        <taxon>Pseudomonadati</taxon>
        <taxon>Pseudomonadota</taxon>
        <taxon>Alphaproteobacteria</taxon>
        <taxon>Sphingomonadales</taxon>
        <taxon>Sphingosinicellaceae</taxon>
        <taxon>Sandaracinobacteroides</taxon>
    </lineage>
</organism>
<accession>A0A7G5IKH4</accession>
<evidence type="ECO:0000259" key="7">
    <source>
        <dbReference type="PROSITE" id="PS51296"/>
    </source>
</evidence>
<keyword evidence="6" id="KW-0411">Iron-sulfur</keyword>
<dbReference type="Pfam" id="PF00355">
    <property type="entry name" value="Rieske"/>
    <property type="match status" value="1"/>
</dbReference>
<protein>
    <submittedName>
        <fullName evidence="8">Aromatic ring-hydroxylating dioxygenase subunit alpha</fullName>
    </submittedName>
</protein>
<proteinExistence type="predicted"/>
<evidence type="ECO:0000256" key="2">
    <source>
        <dbReference type="ARBA" id="ARBA00022714"/>
    </source>
</evidence>
<dbReference type="SUPFAM" id="SSF50022">
    <property type="entry name" value="ISP domain"/>
    <property type="match status" value="1"/>
</dbReference>
<keyword evidence="2" id="KW-0001">2Fe-2S</keyword>
<dbReference type="InterPro" id="IPR015879">
    <property type="entry name" value="Ring_hydroxy_dOase_asu_C_dom"/>
</dbReference>
<sequence>MADADGAGARAWAAQDLQRRMVARAAAGTTEMAAAPMRVAASAYTCPERFERERVALFRRMPLVAGLSRDLPAPGDVMRFEAAGPSIIVARGKDGVVRAFRNLCTHRGAKLLTGEEGVCEHRARLTCPFHAWTFDLEGRLVGQPGKAGFDGGDALWPVACEERHGVIFVQPEGAMDLDAHLGELEPVLAMLELGGAEPVKRGHIDAATNWKYALDTYGEGYHFASLHPGNIGITHISDVAVVDELAPFHHRVSFPTKAMAALRGVPEAAWPAMDYGGVHYLFPNTVIFVGAVEPGKTFVQLFRLFPESVGQMRCQFAVYAPGGVRDATHRAEVAMAYDMTEAVVRTEDYRVAAEAFANLREAPAGFELVLGRNEGVLQRAARSMAAISAQR</sequence>
<dbReference type="Gene3D" id="3.90.380.10">
    <property type="entry name" value="Naphthalene 1,2-dioxygenase Alpha Subunit, Chain A, domain 1"/>
    <property type="match status" value="1"/>
</dbReference>
<evidence type="ECO:0000256" key="3">
    <source>
        <dbReference type="ARBA" id="ARBA00022723"/>
    </source>
</evidence>
<evidence type="ECO:0000256" key="1">
    <source>
        <dbReference type="ARBA" id="ARBA00001962"/>
    </source>
</evidence>
<reference evidence="8 9" key="1">
    <citation type="submission" date="2020-07" db="EMBL/GenBank/DDBJ databases">
        <title>Complete genome sequence for Sandaracinobacter sp. M6.</title>
        <authorList>
            <person name="Tang Y."/>
            <person name="Liu Q."/>
            <person name="Guo Z."/>
            <person name="Lei P."/>
            <person name="Huang B."/>
        </authorList>
    </citation>
    <scope>NUCLEOTIDE SEQUENCE [LARGE SCALE GENOMIC DNA]</scope>
    <source>
        <strain evidence="8 9">M6</strain>
    </source>
</reference>
<dbReference type="SUPFAM" id="SSF55961">
    <property type="entry name" value="Bet v1-like"/>
    <property type="match status" value="1"/>
</dbReference>